<dbReference type="SUPFAM" id="SSF75011">
    <property type="entry name" value="3-carboxy-cis,cis-mucoante lactonizing enzyme"/>
    <property type="match status" value="1"/>
</dbReference>
<name>X1FDN4_9ZZZZ</name>
<proteinExistence type="predicted"/>
<dbReference type="InterPro" id="IPR015943">
    <property type="entry name" value="WD40/YVTN_repeat-like_dom_sf"/>
</dbReference>
<dbReference type="InterPro" id="IPR051200">
    <property type="entry name" value="Host-pathogen_enzymatic-act"/>
</dbReference>
<dbReference type="PANTHER" id="PTHR47197:SF3">
    <property type="entry name" value="DIHYDRO-HEME D1 DEHYDROGENASE"/>
    <property type="match status" value="1"/>
</dbReference>
<sequence>MVQWSVAAVYLQEFDVSGKEIEPTGLCFKPDGTKMYIIGTDGVAVDEYNLGTQWNVTTAVWLQEFSVAVEEGTPTGLCFKTDGTKMYVVGQDNDTVYEYDLTTQWDVSTAVYLQEKLVTAQETLLTDVCFKPDGTKMYIIGTAGDAVDEFDLGTQWDVTTAVWLQQFSVAAKEVRPQGLYFKPDGTKMYTVGDDGRSVDEYDLGTQWD</sequence>
<reference evidence="1" key="1">
    <citation type="journal article" date="2014" name="Front. Microbiol.">
        <title>High frequency of phylogenetically diverse reductive dehalogenase-homologous genes in deep subseafloor sedimentary metagenomes.</title>
        <authorList>
            <person name="Kawai M."/>
            <person name="Futagami T."/>
            <person name="Toyoda A."/>
            <person name="Takaki Y."/>
            <person name="Nishi S."/>
            <person name="Hori S."/>
            <person name="Arai W."/>
            <person name="Tsubouchi T."/>
            <person name="Morono Y."/>
            <person name="Uchiyama I."/>
            <person name="Ito T."/>
            <person name="Fujiyama A."/>
            <person name="Inagaki F."/>
            <person name="Takami H."/>
        </authorList>
    </citation>
    <scope>NUCLEOTIDE SEQUENCE</scope>
    <source>
        <strain evidence="1">Expedition CK06-06</strain>
    </source>
</reference>
<organism evidence="1">
    <name type="scientific">marine sediment metagenome</name>
    <dbReference type="NCBI Taxonomy" id="412755"/>
    <lineage>
        <taxon>unclassified sequences</taxon>
        <taxon>metagenomes</taxon>
        <taxon>ecological metagenomes</taxon>
    </lineage>
</organism>
<gene>
    <name evidence="1" type="ORF">S03H2_14386</name>
</gene>
<protein>
    <recommendedName>
        <fullName evidence="2">SMP-30/Gluconolactonase/LRE-like region domain-containing protein</fullName>
    </recommendedName>
</protein>
<evidence type="ECO:0000313" key="1">
    <source>
        <dbReference type="EMBL" id="GAH43756.1"/>
    </source>
</evidence>
<accession>X1FDN4</accession>
<evidence type="ECO:0008006" key="2">
    <source>
        <dbReference type="Google" id="ProtNLM"/>
    </source>
</evidence>
<dbReference type="PANTHER" id="PTHR47197">
    <property type="entry name" value="PROTEIN NIRF"/>
    <property type="match status" value="1"/>
</dbReference>
<comment type="caution">
    <text evidence="1">The sequence shown here is derived from an EMBL/GenBank/DDBJ whole genome shotgun (WGS) entry which is preliminary data.</text>
</comment>
<dbReference type="Gene3D" id="2.130.10.10">
    <property type="entry name" value="YVTN repeat-like/Quinoprotein amine dehydrogenase"/>
    <property type="match status" value="1"/>
</dbReference>
<dbReference type="EMBL" id="BARU01007300">
    <property type="protein sequence ID" value="GAH43756.1"/>
    <property type="molecule type" value="Genomic_DNA"/>
</dbReference>
<dbReference type="AlphaFoldDB" id="X1FDN4"/>
<feature type="non-terminal residue" evidence="1">
    <location>
        <position position="208"/>
    </location>
</feature>